<sequence>MEGLTKNFQDCNVNDEPKKKLGLVPLAAKVDRNPEGTPVTLHTNLRKLNVEPNTPVYKYSVKILYVFSTADDSAAVHRWSLQPAWSQCARIQRSRHQQGRGDRLQENERRAGIRQQKTVKNKIQCLIFKF</sequence>
<evidence type="ECO:0000313" key="1">
    <source>
        <dbReference type="EMBL" id="UMM41411.1"/>
    </source>
</evidence>
<organism evidence="1 2">
    <name type="scientific">Caenorhabditis briggsae</name>
    <dbReference type="NCBI Taxonomy" id="6238"/>
    <lineage>
        <taxon>Eukaryota</taxon>
        <taxon>Metazoa</taxon>
        <taxon>Ecdysozoa</taxon>
        <taxon>Nematoda</taxon>
        <taxon>Chromadorea</taxon>
        <taxon>Rhabditida</taxon>
        <taxon>Rhabditina</taxon>
        <taxon>Rhabditomorpha</taxon>
        <taxon>Rhabditoidea</taxon>
        <taxon>Rhabditidae</taxon>
        <taxon>Peloderinae</taxon>
        <taxon>Caenorhabditis</taxon>
    </lineage>
</organism>
<protein>
    <submittedName>
        <fullName evidence="1">Uncharacterized protein</fullName>
    </submittedName>
</protein>
<proteinExistence type="predicted"/>
<gene>
    <name evidence="1" type="ORF">L5515_017689</name>
</gene>
<evidence type="ECO:0000313" key="2">
    <source>
        <dbReference type="Proteomes" id="UP000829354"/>
    </source>
</evidence>
<dbReference type="AlphaFoldDB" id="A0AAE9FED8"/>
<reference evidence="1 2" key="1">
    <citation type="submission" date="2022-04" db="EMBL/GenBank/DDBJ databases">
        <title>Chromosome-level reference genomes for two strains of Caenorhabditis briggsae: an improved platform for comparative genomics.</title>
        <authorList>
            <person name="Stevens L."/>
            <person name="Andersen E."/>
        </authorList>
    </citation>
    <scope>NUCLEOTIDE SEQUENCE [LARGE SCALE GENOMIC DNA]</scope>
    <source>
        <strain evidence="1">VX34</strain>
        <tissue evidence="1">Whole-organism</tissue>
    </source>
</reference>
<keyword evidence="2" id="KW-1185">Reference proteome</keyword>
<name>A0AAE9FED8_CAEBR</name>
<accession>A0AAE9FED8</accession>
<dbReference type="EMBL" id="CP092625">
    <property type="protein sequence ID" value="UMM41411.1"/>
    <property type="molecule type" value="Genomic_DNA"/>
</dbReference>
<dbReference type="Proteomes" id="UP000829354">
    <property type="component" value="Chromosome X"/>
</dbReference>